<dbReference type="Pfam" id="PF08706">
    <property type="entry name" value="D5_N"/>
    <property type="match status" value="1"/>
</dbReference>
<feature type="compositionally biased region" description="Basic and acidic residues" evidence="5">
    <location>
        <begin position="762"/>
        <end position="774"/>
    </location>
</feature>
<evidence type="ECO:0000313" key="7">
    <source>
        <dbReference type="EMBL" id="OJJ24090.1"/>
    </source>
</evidence>
<dbReference type="InterPro" id="IPR014015">
    <property type="entry name" value="Helicase_SF3_DNA-vir"/>
</dbReference>
<accession>A0A1L9QN36</accession>
<dbReference type="Pfam" id="PF03288">
    <property type="entry name" value="Pox_D5"/>
    <property type="match status" value="1"/>
</dbReference>
<feature type="compositionally biased region" description="Polar residues" evidence="5">
    <location>
        <begin position="1"/>
        <end position="18"/>
    </location>
</feature>
<feature type="region of interest" description="Disordered" evidence="5">
    <location>
        <begin position="753"/>
        <end position="774"/>
    </location>
</feature>
<dbReference type="PANTHER" id="PTHR35372">
    <property type="entry name" value="ATP BINDING PROTEIN-RELATED"/>
    <property type="match status" value="1"/>
</dbReference>
<proteinExistence type="predicted"/>
<name>A0A1L9QN36_9CYAN</name>
<keyword evidence="2" id="KW-0378">Hydrolase</keyword>
<dbReference type="GO" id="GO:0004386">
    <property type="term" value="F:helicase activity"/>
    <property type="evidence" value="ECO:0007669"/>
    <property type="project" value="UniProtKB-KW"/>
</dbReference>
<dbReference type="InterPro" id="IPR024385">
    <property type="entry name" value="DUF3854"/>
</dbReference>
<evidence type="ECO:0000259" key="6">
    <source>
        <dbReference type="PROSITE" id="PS51206"/>
    </source>
</evidence>
<evidence type="ECO:0000256" key="4">
    <source>
        <dbReference type="ARBA" id="ARBA00022840"/>
    </source>
</evidence>
<keyword evidence="3" id="KW-0347">Helicase</keyword>
<dbReference type="GO" id="GO:0016787">
    <property type="term" value="F:hydrolase activity"/>
    <property type="evidence" value="ECO:0007669"/>
    <property type="project" value="UniProtKB-KW"/>
</dbReference>
<dbReference type="SUPFAM" id="SSF52540">
    <property type="entry name" value="P-loop containing nucleoside triphosphate hydrolases"/>
    <property type="match status" value="1"/>
</dbReference>
<dbReference type="SMART" id="SM00885">
    <property type="entry name" value="D5_N"/>
    <property type="match status" value="1"/>
</dbReference>
<keyword evidence="8" id="KW-1185">Reference proteome</keyword>
<dbReference type="PANTHER" id="PTHR35372:SF2">
    <property type="entry name" value="SF3 HELICASE DOMAIN-CONTAINING PROTEIN"/>
    <property type="match status" value="1"/>
</dbReference>
<dbReference type="Gene3D" id="3.40.50.300">
    <property type="entry name" value="P-loop containing nucleotide triphosphate hydrolases"/>
    <property type="match status" value="1"/>
</dbReference>
<sequence length="774" mass="87442">MSNNNASKGSLATPSISDSPIVADSQATNEKWLAQQLSESGITNPVLVKQFKPHKAGFTVTGVDITGKTNSNSWQLRLREVGKDGAKYKTRRRKEGETGCIYDALLLRGRLKDFISLAGKLKPLFASEEQWNNCLTKDLWKVVNSQDHLPIVITEGGKKAACGLENGYLTISIPGREMWHKPQTLELVTSLADFCSEGRPVYIALDSDFQINPDVKESIRRLAKALDERGCDVKICVWKYTKKTKGMDDFIVNGGNFDEVIRLALTIAEWEKQFPEPEQKKESPAKKGKSEEEGNGDPTPVEFARQLAEEYRNKWRFHNEWKVWLEWSGKYWQIIPEEKVGDAIHFLSESWISTDRYVTMCQKSLTRNLREWEWQRQTLEATAFRNGVVNLREMTIKPHDPENYNTSMIDRDWWQPEGEVIADPIEALKTYCPNIYEAWNYAMVGDERKILKLMAVCNGVITWRLSKLHKFIHLTGRPGTGKGTFSRILSALIGEENTKASKLGKLGEDYQLAHFMDSQLVVLPDEEATHCDSAMANLKSLTGGDTVSYRQIYGEVASSPFHGTLLVISNGALFKKPQKALERRLCLVEFDSPIVNRTPLAEELMMREISQLTYCVLSMPPQRVDDLIKGVGQFAIADFKAKEWELLCEESSVAAFVEDKVVPVPGDGVIKQGELYHKYVIYCEENGLKPMATNRFGNKLTEMCEFLGWEVKSVKKMSGKTFFGIDYRGDCSHVNVPLPSETLLSDEKSSTVVSSSSSSYSHNHDGQIDHISRI</sequence>
<dbReference type="InterPro" id="IPR014818">
    <property type="entry name" value="Phage/plasmid_primase_P4_C"/>
</dbReference>
<feature type="domain" description="SF3 helicase" evidence="6">
    <location>
        <begin position="419"/>
        <end position="603"/>
    </location>
</feature>
<evidence type="ECO:0000313" key="8">
    <source>
        <dbReference type="Proteomes" id="UP000183940"/>
    </source>
</evidence>
<dbReference type="Pfam" id="PF12965">
    <property type="entry name" value="DUF3854"/>
    <property type="match status" value="1"/>
</dbReference>
<protein>
    <recommendedName>
        <fullName evidence="6">SF3 helicase domain-containing protein</fullName>
    </recommendedName>
</protein>
<dbReference type="InterPro" id="IPR004968">
    <property type="entry name" value="DNA_primase/NTPase_C"/>
</dbReference>
<dbReference type="InterPro" id="IPR045455">
    <property type="entry name" value="NrS-1_pol-like_helicase"/>
</dbReference>
<evidence type="ECO:0000256" key="5">
    <source>
        <dbReference type="SAM" id="MobiDB-lite"/>
    </source>
</evidence>
<feature type="compositionally biased region" description="Basic and acidic residues" evidence="5">
    <location>
        <begin position="275"/>
        <end position="292"/>
    </location>
</feature>
<feature type="region of interest" description="Disordered" evidence="5">
    <location>
        <begin position="1"/>
        <end position="20"/>
    </location>
</feature>
<keyword evidence="4" id="KW-0067">ATP-binding</keyword>
<organism evidence="7 8">
    <name type="scientific">Roseofilum reptotaenium AO1-A</name>
    <dbReference type="NCBI Taxonomy" id="1925591"/>
    <lineage>
        <taxon>Bacteria</taxon>
        <taxon>Bacillati</taxon>
        <taxon>Cyanobacteriota</taxon>
        <taxon>Cyanophyceae</taxon>
        <taxon>Desertifilales</taxon>
        <taxon>Desertifilaceae</taxon>
        <taxon>Roseofilum</taxon>
    </lineage>
</organism>
<dbReference type="InterPro" id="IPR027417">
    <property type="entry name" value="P-loop_NTPase"/>
</dbReference>
<comment type="caution">
    <text evidence="7">The sequence shown here is derived from an EMBL/GenBank/DDBJ whole genome shotgun (WGS) entry which is preliminary data.</text>
</comment>
<evidence type="ECO:0000256" key="3">
    <source>
        <dbReference type="ARBA" id="ARBA00022806"/>
    </source>
</evidence>
<gene>
    <name evidence="7" type="ORF">BI308_18630</name>
</gene>
<evidence type="ECO:0000256" key="1">
    <source>
        <dbReference type="ARBA" id="ARBA00022741"/>
    </source>
</evidence>
<dbReference type="InterPro" id="IPR051620">
    <property type="entry name" value="ORF904-like_C"/>
</dbReference>
<reference evidence="7" key="1">
    <citation type="submission" date="2016-10" db="EMBL/GenBank/DDBJ databases">
        <title>CRISPR-Cas defence system in Roseofilum reptotaenium: evidence of a bacteriophage-cyanobacterium arms race in the coral black band disease.</title>
        <authorList>
            <person name="Buerger P."/>
            <person name="Wood-Charlson E.M."/>
            <person name="Weynberg K.D."/>
            <person name="Willis B."/>
            <person name="Van Oppen M.J."/>
        </authorList>
    </citation>
    <scope>NUCLEOTIDE SEQUENCE [LARGE SCALE GENOMIC DNA]</scope>
    <source>
        <strain evidence="7">AO1-A</strain>
    </source>
</reference>
<keyword evidence="1" id="KW-0547">Nucleotide-binding</keyword>
<dbReference type="EMBL" id="MLAW01000038">
    <property type="protein sequence ID" value="OJJ24090.1"/>
    <property type="molecule type" value="Genomic_DNA"/>
</dbReference>
<dbReference type="AlphaFoldDB" id="A0A1L9QN36"/>
<dbReference type="PROSITE" id="PS51206">
    <property type="entry name" value="SF3_HELICASE_1"/>
    <property type="match status" value="1"/>
</dbReference>
<evidence type="ECO:0000256" key="2">
    <source>
        <dbReference type="ARBA" id="ARBA00022801"/>
    </source>
</evidence>
<dbReference type="STRING" id="1925591.BI308_18630"/>
<dbReference type="Proteomes" id="UP000183940">
    <property type="component" value="Unassembled WGS sequence"/>
</dbReference>
<dbReference type="Pfam" id="PF19263">
    <property type="entry name" value="DUF5906"/>
    <property type="match status" value="1"/>
</dbReference>
<feature type="region of interest" description="Disordered" evidence="5">
    <location>
        <begin position="275"/>
        <end position="300"/>
    </location>
</feature>
<dbReference type="GO" id="GO:0005524">
    <property type="term" value="F:ATP binding"/>
    <property type="evidence" value="ECO:0007669"/>
    <property type="project" value="UniProtKB-KW"/>
</dbReference>